<dbReference type="RefSeq" id="XP_010438201.2">
    <property type="nucleotide sequence ID" value="XM_010439899.2"/>
</dbReference>
<evidence type="ECO:0000313" key="3">
    <source>
        <dbReference type="Proteomes" id="UP000694864"/>
    </source>
</evidence>
<dbReference type="PANTHER" id="PTHR34130:SF3">
    <property type="entry name" value="DUF1645 FAMILY PROTEIN"/>
    <property type="match status" value="1"/>
</dbReference>
<evidence type="ECO:0000313" key="4">
    <source>
        <dbReference type="RefSeq" id="XP_010438201.2"/>
    </source>
</evidence>
<feature type="compositionally biased region" description="Polar residues" evidence="1">
    <location>
        <begin position="177"/>
        <end position="192"/>
    </location>
</feature>
<feature type="chain" id="PRO_5045278335" evidence="2">
    <location>
        <begin position="24"/>
        <end position="291"/>
    </location>
</feature>
<reference evidence="4" key="2">
    <citation type="submission" date="2025-08" db="UniProtKB">
        <authorList>
            <consortium name="RefSeq"/>
        </authorList>
    </citation>
    <scope>IDENTIFICATION</scope>
    <source>
        <tissue evidence="4">Leaf</tissue>
    </source>
</reference>
<evidence type="ECO:0000256" key="2">
    <source>
        <dbReference type="SAM" id="SignalP"/>
    </source>
</evidence>
<evidence type="ECO:0000256" key="1">
    <source>
        <dbReference type="SAM" id="MobiDB-lite"/>
    </source>
</evidence>
<accession>A0ABM0UA84</accession>
<reference evidence="3" key="1">
    <citation type="journal article" date="2014" name="Nat. Commun.">
        <title>The emerging biofuel crop Camelina sativa retains a highly undifferentiated hexaploid genome structure.</title>
        <authorList>
            <person name="Kagale S."/>
            <person name="Koh C."/>
            <person name="Nixon J."/>
            <person name="Bollina V."/>
            <person name="Clarke W.E."/>
            <person name="Tuteja R."/>
            <person name="Spillane C."/>
            <person name="Robinson S.J."/>
            <person name="Links M.G."/>
            <person name="Clarke C."/>
            <person name="Higgins E.E."/>
            <person name="Huebert T."/>
            <person name="Sharpe A.G."/>
            <person name="Parkin I.A."/>
        </authorList>
    </citation>
    <scope>NUCLEOTIDE SEQUENCE [LARGE SCALE GENOMIC DNA]</scope>
    <source>
        <strain evidence="3">cv. DH55</strain>
    </source>
</reference>
<organism evidence="3 4">
    <name type="scientific">Camelina sativa</name>
    <name type="common">False flax</name>
    <name type="synonym">Myagrum sativum</name>
    <dbReference type="NCBI Taxonomy" id="90675"/>
    <lineage>
        <taxon>Eukaryota</taxon>
        <taxon>Viridiplantae</taxon>
        <taxon>Streptophyta</taxon>
        <taxon>Embryophyta</taxon>
        <taxon>Tracheophyta</taxon>
        <taxon>Spermatophyta</taxon>
        <taxon>Magnoliopsida</taxon>
        <taxon>eudicotyledons</taxon>
        <taxon>Gunneridae</taxon>
        <taxon>Pentapetalae</taxon>
        <taxon>rosids</taxon>
        <taxon>malvids</taxon>
        <taxon>Brassicales</taxon>
        <taxon>Brassicaceae</taxon>
        <taxon>Camelineae</taxon>
        <taxon>Camelina</taxon>
    </lineage>
</organism>
<proteinExistence type="predicted"/>
<dbReference type="PANTHER" id="PTHR34130">
    <property type="entry name" value="OS08G0243800 PROTEIN"/>
    <property type="match status" value="1"/>
</dbReference>
<dbReference type="Proteomes" id="UP000694864">
    <property type="component" value="Chromosome 11"/>
</dbReference>
<name>A0ABM0UA84_CAMSA</name>
<feature type="region of interest" description="Disordered" evidence="1">
    <location>
        <begin position="240"/>
        <end position="266"/>
    </location>
</feature>
<dbReference type="GeneID" id="104721834"/>
<protein>
    <submittedName>
        <fullName evidence="4">Uncharacterized protein LOC104721834</fullName>
    </submittedName>
</protein>
<feature type="region of interest" description="Disordered" evidence="1">
    <location>
        <begin position="144"/>
        <end position="207"/>
    </location>
</feature>
<keyword evidence="3" id="KW-1185">Reference proteome</keyword>
<feature type="signal peptide" evidence="2">
    <location>
        <begin position="1"/>
        <end position="23"/>
    </location>
</feature>
<keyword evidence="2" id="KW-0732">Signal</keyword>
<gene>
    <name evidence="4" type="primary">LOC104721834</name>
</gene>
<sequence>MYDDKNLILTFNIFIVFLSPSLSLKDMDTSKNTNLQNPTKLTKPFQYCQEEEKEEALSLRDLPLNAGNINPTATPITTEEHREPSTELFEFLTSTSYDVSPAENIIFGGKLIPLNYQNVLFSPPEHISPRIRARSESLSAIQGHKLNRPGSNTVARLDNAGPMRTSRSLDYRKLSRGPNTVHSPPTSSSPAKNTAKAEPASSGSGKSVRPRRWYVIMFGMVKFPPEIELKDIKNRQSRRNIPSVIFPSPTNRKTRRSRSPSPSPSWRFLNALSCKEPTSVAATAPFWVPHP</sequence>